<name>A0AAF3J386_9BILA</name>
<evidence type="ECO:0000256" key="1">
    <source>
        <dbReference type="SAM" id="MobiDB-lite"/>
    </source>
</evidence>
<reference evidence="3" key="1">
    <citation type="submission" date="2024-02" db="UniProtKB">
        <authorList>
            <consortium name="WormBaseParasite"/>
        </authorList>
    </citation>
    <scope>IDENTIFICATION</scope>
</reference>
<keyword evidence="2" id="KW-1185">Reference proteome</keyword>
<accession>A0AAF3J386</accession>
<protein>
    <submittedName>
        <fullName evidence="3">Uncharacterized protein</fullName>
    </submittedName>
</protein>
<dbReference type="AlphaFoldDB" id="A0AAF3J386"/>
<feature type="compositionally biased region" description="Polar residues" evidence="1">
    <location>
        <begin position="16"/>
        <end position="25"/>
    </location>
</feature>
<dbReference type="WBParaSite" id="MBELARI_LOCUS13446.1">
    <property type="protein sequence ID" value="MBELARI_LOCUS13446.1"/>
    <property type="gene ID" value="MBELARI_LOCUS13446"/>
</dbReference>
<sequence length="97" mass="11217">MFSKFSMWAIIRITQPGNSQISENGRSPPPNSGQSSFRNQHRLASLFSTSLRRIFFDNNLAGDQIYKRNKSGGDTVLSEWLLDSRRRFFIGVDCWRD</sequence>
<evidence type="ECO:0000313" key="2">
    <source>
        <dbReference type="Proteomes" id="UP000887575"/>
    </source>
</evidence>
<feature type="region of interest" description="Disordered" evidence="1">
    <location>
        <begin position="16"/>
        <end position="37"/>
    </location>
</feature>
<evidence type="ECO:0000313" key="3">
    <source>
        <dbReference type="WBParaSite" id="MBELARI_LOCUS13446.1"/>
    </source>
</evidence>
<organism evidence="2 3">
    <name type="scientific">Mesorhabditis belari</name>
    <dbReference type="NCBI Taxonomy" id="2138241"/>
    <lineage>
        <taxon>Eukaryota</taxon>
        <taxon>Metazoa</taxon>
        <taxon>Ecdysozoa</taxon>
        <taxon>Nematoda</taxon>
        <taxon>Chromadorea</taxon>
        <taxon>Rhabditida</taxon>
        <taxon>Rhabditina</taxon>
        <taxon>Rhabditomorpha</taxon>
        <taxon>Rhabditoidea</taxon>
        <taxon>Rhabditidae</taxon>
        <taxon>Mesorhabditinae</taxon>
        <taxon>Mesorhabditis</taxon>
    </lineage>
</organism>
<dbReference type="Proteomes" id="UP000887575">
    <property type="component" value="Unassembled WGS sequence"/>
</dbReference>
<proteinExistence type="predicted"/>